<reference evidence="2 3" key="1">
    <citation type="journal article" date="2021" name="Elife">
        <title>Chloroplast acquisition without the gene transfer in kleptoplastic sea slugs, Plakobranchus ocellatus.</title>
        <authorList>
            <person name="Maeda T."/>
            <person name="Takahashi S."/>
            <person name="Yoshida T."/>
            <person name="Shimamura S."/>
            <person name="Takaki Y."/>
            <person name="Nagai Y."/>
            <person name="Toyoda A."/>
            <person name="Suzuki Y."/>
            <person name="Arimoto A."/>
            <person name="Ishii H."/>
            <person name="Satoh N."/>
            <person name="Nishiyama T."/>
            <person name="Hasebe M."/>
            <person name="Maruyama T."/>
            <person name="Minagawa J."/>
            <person name="Obokata J."/>
            <person name="Shigenobu S."/>
        </authorList>
    </citation>
    <scope>NUCLEOTIDE SEQUENCE [LARGE SCALE GENOMIC DNA]</scope>
</reference>
<accession>A0AAV3Y033</accession>
<comment type="caution">
    <text evidence="2">The sequence shown here is derived from an EMBL/GenBank/DDBJ whole genome shotgun (WGS) entry which is preliminary data.</text>
</comment>
<dbReference type="Proteomes" id="UP000735302">
    <property type="component" value="Unassembled WGS sequence"/>
</dbReference>
<proteinExistence type="predicted"/>
<evidence type="ECO:0000256" key="1">
    <source>
        <dbReference type="SAM" id="MobiDB-lite"/>
    </source>
</evidence>
<name>A0AAV3Y033_9GAST</name>
<feature type="region of interest" description="Disordered" evidence="1">
    <location>
        <begin position="92"/>
        <end position="118"/>
    </location>
</feature>
<protein>
    <submittedName>
        <fullName evidence="2">Uncharacterized protein</fullName>
    </submittedName>
</protein>
<dbReference type="EMBL" id="BLXT01000825">
    <property type="protein sequence ID" value="GFN80570.1"/>
    <property type="molecule type" value="Genomic_DNA"/>
</dbReference>
<evidence type="ECO:0000313" key="3">
    <source>
        <dbReference type="Proteomes" id="UP000735302"/>
    </source>
</evidence>
<organism evidence="2 3">
    <name type="scientific">Plakobranchus ocellatus</name>
    <dbReference type="NCBI Taxonomy" id="259542"/>
    <lineage>
        <taxon>Eukaryota</taxon>
        <taxon>Metazoa</taxon>
        <taxon>Spiralia</taxon>
        <taxon>Lophotrochozoa</taxon>
        <taxon>Mollusca</taxon>
        <taxon>Gastropoda</taxon>
        <taxon>Heterobranchia</taxon>
        <taxon>Euthyneura</taxon>
        <taxon>Panpulmonata</taxon>
        <taxon>Sacoglossa</taxon>
        <taxon>Placobranchoidea</taxon>
        <taxon>Plakobranchidae</taxon>
        <taxon>Plakobranchus</taxon>
    </lineage>
</organism>
<sequence length="118" mass="13004">MATSNDLLIKQRSLIELLAAEGCSAANKTRHTSTTLTPQSLYDTQRGQQHIHTKLNTESATTCSQDDRPRLFSTKNKIGVIPLLQKSRQSIASSGLPLSRGLTNQSQHTHTKYPTMLS</sequence>
<keyword evidence="3" id="KW-1185">Reference proteome</keyword>
<gene>
    <name evidence="2" type="ORF">PoB_000707600</name>
</gene>
<dbReference type="AlphaFoldDB" id="A0AAV3Y033"/>
<evidence type="ECO:0000313" key="2">
    <source>
        <dbReference type="EMBL" id="GFN80570.1"/>
    </source>
</evidence>